<dbReference type="InterPro" id="IPR006531">
    <property type="entry name" value="Gp5/Vgr_OB"/>
</dbReference>
<feature type="domain" description="DUF2345" evidence="4">
    <location>
        <begin position="810"/>
        <end position="961"/>
    </location>
</feature>
<name>A0ABU6K6D6_9RHOO</name>
<dbReference type="Gene3D" id="4.10.220.110">
    <property type="match status" value="1"/>
</dbReference>
<comment type="similarity">
    <text evidence="1">Belongs to the VgrG protein family.</text>
</comment>
<keyword evidence="7" id="KW-1185">Reference proteome</keyword>
<dbReference type="SUPFAM" id="SSF69255">
    <property type="entry name" value="gp5 N-terminal domain-like"/>
    <property type="match status" value="1"/>
</dbReference>
<dbReference type="Pfam" id="PF05954">
    <property type="entry name" value="Phage_GPD"/>
    <property type="match status" value="1"/>
</dbReference>
<evidence type="ECO:0000259" key="3">
    <source>
        <dbReference type="Pfam" id="PF04717"/>
    </source>
</evidence>
<dbReference type="InterPro" id="IPR017847">
    <property type="entry name" value="T6SS_RhsGE_Vgr_subset"/>
</dbReference>
<dbReference type="Gene3D" id="2.40.50.230">
    <property type="entry name" value="Gp5 N-terminal domain"/>
    <property type="match status" value="1"/>
</dbReference>
<sequence length="988" mass="104154">MSTSSVATGLVSALAPQLPAAFGSLAQFLALDSATRLYDIEIDGLNQASTPLQLEAFTGDEALSALYHFDLLLLSTNTRIDLGKLVGRQAKLITRLADGSDFPRTGYISRAEHLGADGALSRYRIRIVPWLWLATQRADCRVFQEKTVLQIVESVFCVYAPRAHWQLAEGVEAFMDAAPPRSYCVQYRESDYDFVSRLLAEEGLGYCFVEQNDVELHDAPCHSLLLFANNDALPEDQMSSHALGGTGIRFHKAGSQETQDAVTAFGATRVLQAAVSTALSWGYKGKRSISASVPTDHDFGSKNAPYLESYDVPGAYAFADSGAAERYVRLAREALEARNKQFAGSASVRSFRPGHRFVLSNSPLDNEALLRSESADASTANASRHFMLLGVSHAGVNNLPKNLAEASSSLGDVATAASSGNDASLAALLDQAKKRGYANHFSAQRVFVPWRPALADEHGTRLNPRPTVAGVQSAIVVGAEGETVAGAAGEIHTDALHRVRVKFHWQRGRAAANDDTSPHTAWLRMASRYAGKGLGAQFVPRIGQEVLVGFMDGDIDRPVVLGSLYNGKGDGGVAPTPGGTAAADAPDDSPFTQAADHRPAAQGNLARGNSPAWHGESSAYGPHRNRAALSGFKSSEYGSTSGTAFNQLVFDDSDNQQRIQLATTQAASQLNLGHLVHQADNYRGSHRGNGFELRTDGYGALRSARGTLFTTWPIQAGAAQASSEPAGDATAPVALLKQAAQLVANTSQIATTHKTVAVAAHMGSNKANASTLNKEKPAVAAQHAAASGMLDTKFDNALSDAGKKATTANAKKIPHSTDALLTLAAKGGLGLVAGQDLQFANGESITLASGQDSNFALADKLRIHAGQALGILSSAQGQGSLKAIAAQGPVLVQAQADTMTLAAKEQLKMIAVNDKLDLAANKKVHMAVAGGAAITIEGGKITVQCPGTLTVHASQKSFVGGGKAEVALPKFSQGPLEFKFKRRFAFSV</sequence>
<feature type="domain" description="Putative type VI secretion system Rhs element associated Vgr" evidence="5">
    <location>
        <begin position="641"/>
        <end position="749"/>
    </location>
</feature>
<dbReference type="NCBIfam" id="TIGR01646">
    <property type="entry name" value="vgr_GE"/>
    <property type="match status" value="1"/>
</dbReference>
<dbReference type="InterPro" id="IPR018769">
    <property type="entry name" value="VgrG2_DUF2345"/>
</dbReference>
<evidence type="ECO:0000256" key="2">
    <source>
        <dbReference type="SAM" id="MobiDB-lite"/>
    </source>
</evidence>
<comment type="caution">
    <text evidence="6">The sequence shown here is derived from an EMBL/GenBank/DDBJ whole genome shotgun (WGS) entry which is preliminary data.</text>
</comment>
<reference evidence="6 7" key="1">
    <citation type="submission" date="2024-01" db="EMBL/GenBank/DDBJ databases">
        <title>Uliginosibacterium soil sp. nov.</title>
        <authorList>
            <person name="Lv Y."/>
        </authorList>
    </citation>
    <scope>NUCLEOTIDE SEQUENCE [LARGE SCALE GENOMIC DNA]</scope>
    <source>
        <strain evidence="6 7">H3</strain>
    </source>
</reference>
<dbReference type="EMBL" id="JAYXHS010000003">
    <property type="protein sequence ID" value="MEC5387280.1"/>
    <property type="molecule type" value="Genomic_DNA"/>
</dbReference>
<dbReference type="InterPro" id="IPR006533">
    <property type="entry name" value="T6SS_Vgr_RhsGE"/>
</dbReference>
<protein>
    <submittedName>
        <fullName evidence="6">Type VI secretion system tip protein TssI/VgrG</fullName>
    </submittedName>
</protein>
<dbReference type="SUPFAM" id="SSF69279">
    <property type="entry name" value="Phage tail proteins"/>
    <property type="match status" value="2"/>
</dbReference>
<organism evidence="6 7">
    <name type="scientific">Uliginosibacterium silvisoli</name>
    <dbReference type="NCBI Taxonomy" id="3114758"/>
    <lineage>
        <taxon>Bacteria</taxon>
        <taxon>Pseudomonadati</taxon>
        <taxon>Pseudomonadota</taxon>
        <taxon>Betaproteobacteria</taxon>
        <taxon>Rhodocyclales</taxon>
        <taxon>Zoogloeaceae</taxon>
        <taxon>Uliginosibacterium</taxon>
    </lineage>
</organism>
<dbReference type="Pfam" id="PF13296">
    <property type="entry name" value="T6SS_Vgr"/>
    <property type="match status" value="1"/>
</dbReference>
<dbReference type="Pfam" id="PF04717">
    <property type="entry name" value="Phage_base_V"/>
    <property type="match status" value="1"/>
</dbReference>
<evidence type="ECO:0000256" key="1">
    <source>
        <dbReference type="ARBA" id="ARBA00005558"/>
    </source>
</evidence>
<feature type="compositionally biased region" description="Low complexity" evidence="2">
    <location>
        <begin position="573"/>
        <end position="584"/>
    </location>
</feature>
<gene>
    <name evidence="6" type="primary">tssI</name>
    <name evidence="6" type="ORF">VVD49_16240</name>
</gene>
<proteinExistence type="inferred from homology"/>
<dbReference type="InterPro" id="IPR028244">
    <property type="entry name" value="T6SS_Rhs_Vgr_dom"/>
</dbReference>
<dbReference type="RefSeq" id="WP_327600255.1">
    <property type="nucleotide sequence ID" value="NZ_JAYXHS010000003.1"/>
</dbReference>
<feature type="region of interest" description="Disordered" evidence="2">
    <location>
        <begin position="602"/>
        <end position="621"/>
    </location>
</feature>
<evidence type="ECO:0000259" key="5">
    <source>
        <dbReference type="Pfam" id="PF13296"/>
    </source>
</evidence>
<feature type="region of interest" description="Disordered" evidence="2">
    <location>
        <begin position="571"/>
        <end position="595"/>
    </location>
</feature>
<feature type="domain" description="Gp5/Type VI secretion system Vgr protein OB-fold" evidence="3">
    <location>
        <begin position="493"/>
        <end position="565"/>
    </location>
</feature>
<dbReference type="NCBIfam" id="TIGR03361">
    <property type="entry name" value="VI_Rhs_Vgr"/>
    <property type="match status" value="1"/>
</dbReference>
<dbReference type="InterPro" id="IPR037026">
    <property type="entry name" value="Vgr_OB-fold_dom_sf"/>
</dbReference>
<evidence type="ECO:0000313" key="7">
    <source>
        <dbReference type="Proteomes" id="UP001331561"/>
    </source>
</evidence>
<accession>A0ABU6K6D6</accession>
<evidence type="ECO:0000259" key="4">
    <source>
        <dbReference type="Pfam" id="PF10106"/>
    </source>
</evidence>
<evidence type="ECO:0000313" key="6">
    <source>
        <dbReference type="EMBL" id="MEC5387280.1"/>
    </source>
</evidence>
<dbReference type="Gene3D" id="2.30.110.50">
    <property type="match status" value="1"/>
</dbReference>
<dbReference type="Pfam" id="PF10106">
    <property type="entry name" value="DUF2345"/>
    <property type="match status" value="1"/>
</dbReference>
<dbReference type="Proteomes" id="UP001331561">
    <property type="component" value="Unassembled WGS sequence"/>
</dbReference>
<dbReference type="Gene3D" id="3.55.50.10">
    <property type="entry name" value="Baseplate protein-like domains"/>
    <property type="match status" value="1"/>
</dbReference>